<evidence type="ECO:0000256" key="7">
    <source>
        <dbReference type="RuleBase" id="RU004326"/>
    </source>
</evidence>
<dbReference type="InterPro" id="IPR005846">
    <property type="entry name" value="A-D-PHexomutase_a/b/a-III"/>
</dbReference>
<dbReference type="PANTHER" id="PTHR43771">
    <property type="entry name" value="PHOSPHOMANNOMUTASE"/>
    <property type="match status" value="1"/>
</dbReference>
<dbReference type="InterPro" id="IPR005843">
    <property type="entry name" value="A-D-PHexomutase_C"/>
</dbReference>
<dbReference type="PRINTS" id="PR00509">
    <property type="entry name" value="PGMPMM"/>
</dbReference>
<evidence type="ECO:0000259" key="9">
    <source>
        <dbReference type="Pfam" id="PF02878"/>
    </source>
</evidence>
<feature type="domain" description="Alpha-D-phosphohexomutase alpha/beta/alpha" evidence="9">
    <location>
        <begin position="6"/>
        <end position="136"/>
    </location>
</feature>
<evidence type="ECO:0000259" key="8">
    <source>
        <dbReference type="Pfam" id="PF00408"/>
    </source>
</evidence>
<evidence type="ECO:0000259" key="10">
    <source>
        <dbReference type="Pfam" id="PF02879"/>
    </source>
</evidence>
<dbReference type="EMBL" id="MHOD01000005">
    <property type="protein sequence ID" value="OGZ58501.1"/>
    <property type="molecule type" value="Genomic_DNA"/>
</dbReference>
<dbReference type="Pfam" id="PF02879">
    <property type="entry name" value="PGM_PMM_II"/>
    <property type="match status" value="1"/>
</dbReference>
<dbReference type="CDD" id="cd03089">
    <property type="entry name" value="PMM_PGM"/>
    <property type="match status" value="1"/>
</dbReference>
<keyword evidence="4 7" id="KW-0479">Metal-binding</keyword>
<gene>
    <name evidence="12" type="ORF">A2827_01600</name>
</gene>
<dbReference type="InterPro" id="IPR016055">
    <property type="entry name" value="A-D-PHexomutase_a/b/a-I/II/III"/>
</dbReference>
<comment type="caution">
    <text evidence="12">The sequence shown here is derived from an EMBL/GenBank/DDBJ whole genome shotgun (WGS) entry which is preliminary data.</text>
</comment>
<dbReference type="Gene3D" id="3.30.310.50">
    <property type="entry name" value="Alpha-D-phosphohexomutase, C-terminal domain"/>
    <property type="match status" value="1"/>
</dbReference>
<dbReference type="GO" id="GO:0005975">
    <property type="term" value="P:carbohydrate metabolic process"/>
    <property type="evidence" value="ECO:0007669"/>
    <property type="project" value="InterPro"/>
</dbReference>
<evidence type="ECO:0000256" key="6">
    <source>
        <dbReference type="ARBA" id="ARBA00023235"/>
    </source>
</evidence>
<dbReference type="InterPro" id="IPR005844">
    <property type="entry name" value="A-D-PHexomutase_a/b/a-I"/>
</dbReference>
<feature type="domain" description="Alpha-D-phosphohexomutase alpha/beta/alpha" evidence="11">
    <location>
        <begin position="257"/>
        <end position="362"/>
    </location>
</feature>
<evidence type="ECO:0000313" key="13">
    <source>
        <dbReference type="Proteomes" id="UP000177932"/>
    </source>
</evidence>
<keyword evidence="6" id="KW-0413">Isomerase</keyword>
<dbReference type="GO" id="GO:0016868">
    <property type="term" value="F:intramolecular phosphotransferase activity"/>
    <property type="evidence" value="ECO:0007669"/>
    <property type="project" value="InterPro"/>
</dbReference>
<evidence type="ECO:0000256" key="2">
    <source>
        <dbReference type="ARBA" id="ARBA00010231"/>
    </source>
</evidence>
<protein>
    <recommendedName>
        <fullName evidence="14">Phosphomannomutase</fullName>
    </recommendedName>
</protein>
<dbReference type="InterPro" id="IPR005841">
    <property type="entry name" value="Alpha-D-phosphohexomutase_SF"/>
</dbReference>
<dbReference type="GO" id="GO:0000287">
    <property type="term" value="F:magnesium ion binding"/>
    <property type="evidence" value="ECO:0007669"/>
    <property type="project" value="InterPro"/>
</dbReference>
<evidence type="ECO:0000256" key="1">
    <source>
        <dbReference type="ARBA" id="ARBA00001946"/>
    </source>
</evidence>
<evidence type="ECO:0000256" key="5">
    <source>
        <dbReference type="ARBA" id="ARBA00022842"/>
    </source>
</evidence>
<dbReference type="Proteomes" id="UP000177932">
    <property type="component" value="Unassembled WGS sequence"/>
</dbReference>
<evidence type="ECO:0000313" key="12">
    <source>
        <dbReference type="EMBL" id="OGZ58501.1"/>
    </source>
</evidence>
<sequence>MIEHSMFREYDIRGLESENELNEESMMLIGKGYGTFLQKRGIYDVVIGHDNRGTSEAFYAAAIEGLLSTGCRIYEVGMVLTPMLYWAQYYFKVEGGMMVTASHNPVGWNGVKLAKGYSYTIIGEELQEIYSSIIKSGFIEKQGGEIVRKENIEERYANDLLQRINIKKQFKVVVNTGNGTVGLIAPKILKKAGCEVIEHLTELDPTYPNYTPNPANAEMMLDTGRVVKENGADFGFAFDGDGDRLGLVDETGETIWPDRYLILLSRLVLDKKPGSKIVFDVKVSQALPEDIMAHGGVPIMWKTGHSYIKQKLKEEGAALAGEMSGHIFFVENFYGFDDSIFTALNLLEYFSKDDRKVSEIIAGTPYYISSPTLQAPCPDEKKYEVIEELTKEFKDEGHDVIDINGARVSFKEHNGWGLVRASSNIPALVLRFESKTKEGFNAIEKIFRDKLARYDFIGKKWETG</sequence>
<evidence type="ECO:0000259" key="11">
    <source>
        <dbReference type="Pfam" id="PF02880"/>
    </source>
</evidence>
<dbReference type="InterPro" id="IPR005845">
    <property type="entry name" value="A-D-PHexomutase_a/b/a-II"/>
</dbReference>
<keyword evidence="5 7" id="KW-0460">Magnesium</keyword>
<dbReference type="InterPro" id="IPR036900">
    <property type="entry name" value="A-D-PHexomutase_C_sf"/>
</dbReference>
<comment type="cofactor">
    <cofactor evidence="1">
        <name>Mg(2+)</name>
        <dbReference type="ChEBI" id="CHEBI:18420"/>
    </cofactor>
</comment>
<accession>A0A1G2H8B3</accession>
<dbReference type="STRING" id="1802158.A2827_01600"/>
<dbReference type="PROSITE" id="PS00710">
    <property type="entry name" value="PGM_PMM"/>
    <property type="match status" value="1"/>
</dbReference>
<evidence type="ECO:0000256" key="4">
    <source>
        <dbReference type="ARBA" id="ARBA00022723"/>
    </source>
</evidence>
<proteinExistence type="inferred from homology"/>
<dbReference type="SUPFAM" id="SSF53738">
    <property type="entry name" value="Phosphoglucomutase, first 3 domains"/>
    <property type="match status" value="3"/>
</dbReference>
<comment type="similarity">
    <text evidence="2 7">Belongs to the phosphohexose mutase family.</text>
</comment>
<dbReference type="AlphaFoldDB" id="A0A1G2H8B3"/>
<dbReference type="Pfam" id="PF02878">
    <property type="entry name" value="PGM_PMM_I"/>
    <property type="match status" value="1"/>
</dbReference>
<reference evidence="12 13" key="1">
    <citation type="journal article" date="2016" name="Nat. Commun.">
        <title>Thousands of microbial genomes shed light on interconnected biogeochemical processes in an aquifer system.</title>
        <authorList>
            <person name="Anantharaman K."/>
            <person name="Brown C.T."/>
            <person name="Hug L.A."/>
            <person name="Sharon I."/>
            <person name="Castelle C.J."/>
            <person name="Probst A.J."/>
            <person name="Thomas B.C."/>
            <person name="Singh A."/>
            <person name="Wilkins M.J."/>
            <person name="Karaoz U."/>
            <person name="Brodie E.L."/>
            <person name="Williams K.H."/>
            <person name="Hubbard S.S."/>
            <person name="Banfield J.F."/>
        </authorList>
    </citation>
    <scope>NUCLEOTIDE SEQUENCE [LARGE SCALE GENOMIC DNA]</scope>
</reference>
<dbReference type="Gene3D" id="3.40.120.10">
    <property type="entry name" value="Alpha-D-Glucose-1,6-Bisphosphate, subunit A, domain 3"/>
    <property type="match status" value="3"/>
</dbReference>
<name>A0A1G2H8B3_9BACT</name>
<dbReference type="Pfam" id="PF00408">
    <property type="entry name" value="PGM_PMM_IV"/>
    <property type="match status" value="1"/>
</dbReference>
<dbReference type="InterPro" id="IPR016066">
    <property type="entry name" value="A-D-PHexomutase_CS"/>
</dbReference>
<feature type="domain" description="Alpha-D-phosphohexomutase C-terminal" evidence="8">
    <location>
        <begin position="374"/>
        <end position="449"/>
    </location>
</feature>
<keyword evidence="3" id="KW-0597">Phosphoprotein</keyword>
<feature type="domain" description="Alpha-D-phosphohexomutase alpha/beta/alpha" evidence="10">
    <location>
        <begin position="155"/>
        <end position="252"/>
    </location>
</feature>
<evidence type="ECO:0008006" key="14">
    <source>
        <dbReference type="Google" id="ProtNLM"/>
    </source>
</evidence>
<dbReference type="SUPFAM" id="SSF55957">
    <property type="entry name" value="Phosphoglucomutase, C-terminal domain"/>
    <property type="match status" value="1"/>
</dbReference>
<dbReference type="PANTHER" id="PTHR43771:SF2">
    <property type="entry name" value="PHOSPHOMANNOMUTASE_PHOSPHOGLUCOMUTASE"/>
    <property type="match status" value="1"/>
</dbReference>
<evidence type="ECO:0000256" key="3">
    <source>
        <dbReference type="ARBA" id="ARBA00022553"/>
    </source>
</evidence>
<organism evidence="12 13">
    <name type="scientific">Candidatus Spechtbacteria bacterium RIFCSPHIGHO2_01_FULL_43_30</name>
    <dbReference type="NCBI Taxonomy" id="1802158"/>
    <lineage>
        <taxon>Bacteria</taxon>
        <taxon>Candidatus Spechtiibacteriota</taxon>
    </lineage>
</organism>
<dbReference type="Pfam" id="PF02880">
    <property type="entry name" value="PGM_PMM_III"/>
    <property type="match status" value="1"/>
</dbReference>